<dbReference type="STRING" id="1160497.A0A1L9VY35"/>
<reference evidence="5" key="1">
    <citation type="journal article" date="2017" name="Genome Biol.">
        <title>Comparative genomics reveals high biological diversity and specific adaptations in the industrially and medically important fungal genus Aspergillus.</title>
        <authorList>
            <person name="de Vries R.P."/>
            <person name="Riley R."/>
            <person name="Wiebenga A."/>
            <person name="Aguilar-Osorio G."/>
            <person name="Amillis S."/>
            <person name="Uchima C.A."/>
            <person name="Anderluh G."/>
            <person name="Asadollahi M."/>
            <person name="Askin M."/>
            <person name="Barry K."/>
            <person name="Battaglia E."/>
            <person name="Bayram O."/>
            <person name="Benocci T."/>
            <person name="Braus-Stromeyer S.A."/>
            <person name="Caldana C."/>
            <person name="Canovas D."/>
            <person name="Cerqueira G.C."/>
            <person name="Chen F."/>
            <person name="Chen W."/>
            <person name="Choi C."/>
            <person name="Clum A."/>
            <person name="Dos Santos R.A."/>
            <person name="Damasio A.R."/>
            <person name="Diallinas G."/>
            <person name="Emri T."/>
            <person name="Fekete E."/>
            <person name="Flipphi M."/>
            <person name="Freyberg S."/>
            <person name="Gallo A."/>
            <person name="Gournas C."/>
            <person name="Habgood R."/>
            <person name="Hainaut M."/>
            <person name="Harispe M.L."/>
            <person name="Henrissat B."/>
            <person name="Hilden K.S."/>
            <person name="Hope R."/>
            <person name="Hossain A."/>
            <person name="Karabika E."/>
            <person name="Karaffa L."/>
            <person name="Karanyi Z."/>
            <person name="Krasevec N."/>
            <person name="Kuo A."/>
            <person name="Kusch H."/>
            <person name="LaButti K."/>
            <person name="Lagendijk E.L."/>
            <person name="Lapidus A."/>
            <person name="Levasseur A."/>
            <person name="Lindquist E."/>
            <person name="Lipzen A."/>
            <person name="Logrieco A.F."/>
            <person name="MacCabe A."/>
            <person name="Maekelae M.R."/>
            <person name="Malavazi I."/>
            <person name="Melin P."/>
            <person name="Meyer V."/>
            <person name="Mielnichuk N."/>
            <person name="Miskei M."/>
            <person name="Molnar A.P."/>
            <person name="Mule G."/>
            <person name="Ngan C.Y."/>
            <person name="Orejas M."/>
            <person name="Orosz E."/>
            <person name="Ouedraogo J.P."/>
            <person name="Overkamp K.M."/>
            <person name="Park H.-S."/>
            <person name="Perrone G."/>
            <person name="Piumi F."/>
            <person name="Punt P.J."/>
            <person name="Ram A.F."/>
            <person name="Ramon A."/>
            <person name="Rauscher S."/>
            <person name="Record E."/>
            <person name="Riano-Pachon D.M."/>
            <person name="Robert V."/>
            <person name="Roehrig J."/>
            <person name="Ruller R."/>
            <person name="Salamov A."/>
            <person name="Salih N.S."/>
            <person name="Samson R.A."/>
            <person name="Sandor E."/>
            <person name="Sanguinetti M."/>
            <person name="Schuetze T."/>
            <person name="Sepcic K."/>
            <person name="Shelest E."/>
            <person name="Sherlock G."/>
            <person name="Sophianopoulou V."/>
            <person name="Squina F.M."/>
            <person name="Sun H."/>
            <person name="Susca A."/>
            <person name="Todd R.B."/>
            <person name="Tsang A."/>
            <person name="Unkles S.E."/>
            <person name="van de Wiele N."/>
            <person name="van Rossen-Uffink D."/>
            <person name="Oliveira J.V."/>
            <person name="Vesth T.C."/>
            <person name="Visser J."/>
            <person name="Yu J.-H."/>
            <person name="Zhou M."/>
            <person name="Andersen M.R."/>
            <person name="Archer D.B."/>
            <person name="Baker S.E."/>
            <person name="Benoit I."/>
            <person name="Brakhage A.A."/>
            <person name="Braus G.H."/>
            <person name="Fischer R."/>
            <person name="Frisvad J.C."/>
            <person name="Goldman G.H."/>
            <person name="Houbraken J."/>
            <person name="Oakley B."/>
            <person name="Pocsi I."/>
            <person name="Scazzocchio C."/>
            <person name="Seiboth B."/>
            <person name="vanKuyk P.A."/>
            <person name="Wortman J."/>
            <person name="Dyer P.S."/>
            <person name="Grigoriev I.V."/>
        </authorList>
    </citation>
    <scope>NUCLEOTIDE SEQUENCE [LARGE SCALE GENOMIC DNA]</scope>
    <source>
        <strain evidence="5">CBS 516.65</strain>
    </source>
</reference>
<dbReference type="GO" id="GO:0016491">
    <property type="term" value="F:oxidoreductase activity"/>
    <property type="evidence" value="ECO:0007669"/>
    <property type="project" value="UniProtKB-KW"/>
</dbReference>
<dbReference type="VEuPathDB" id="FungiDB:ASPGLDRAFT_163526"/>
<evidence type="ECO:0000313" key="5">
    <source>
        <dbReference type="Proteomes" id="UP000184300"/>
    </source>
</evidence>
<evidence type="ECO:0000256" key="3">
    <source>
        <dbReference type="ARBA" id="ARBA00023002"/>
    </source>
</evidence>
<dbReference type="RefSeq" id="XP_022405506.1">
    <property type="nucleotide sequence ID" value="XM_022542548.1"/>
</dbReference>
<organism evidence="4 5">
    <name type="scientific">Aspergillus glaucus CBS 516.65</name>
    <dbReference type="NCBI Taxonomy" id="1160497"/>
    <lineage>
        <taxon>Eukaryota</taxon>
        <taxon>Fungi</taxon>
        <taxon>Dikarya</taxon>
        <taxon>Ascomycota</taxon>
        <taxon>Pezizomycotina</taxon>
        <taxon>Eurotiomycetes</taxon>
        <taxon>Eurotiomycetidae</taxon>
        <taxon>Eurotiales</taxon>
        <taxon>Aspergillaceae</taxon>
        <taxon>Aspergillus</taxon>
        <taxon>Aspergillus subgen. Aspergillus</taxon>
    </lineage>
</organism>
<proteinExistence type="inferred from homology"/>
<name>A0A1L9VY35_ASPGL</name>
<evidence type="ECO:0000313" key="4">
    <source>
        <dbReference type="EMBL" id="OJJ88830.1"/>
    </source>
</evidence>
<dbReference type="OrthoDB" id="191139at2759"/>
<dbReference type="PANTHER" id="PTHR24320:SF152">
    <property type="entry name" value="SHORT-CHAIN DEHYDROGENASE_REDUCTASE FAMILY PROTEIN"/>
    <property type="match status" value="1"/>
</dbReference>
<dbReference type="Gene3D" id="3.40.50.720">
    <property type="entry name" value="NAD(P)-binding Rossmann-like Domain"/>
    <property type="match status" value="1"/>
</dbReference>
<keyword evidence="3" id="KW-0560">Oxidoreductase</keyword>
<gene>
    <name evidence="4" type="ORF">ASPGLDRAFT_163526</name>
</gene>
<dbReference type="AlphaFoldDB" id="A0A1L9VY35"/>
<comment type="similarity">
    <text evidence="1">Belongs to the short-chain dehydrogenases/reductases (SDR) family.</text>
</comment>
<evidence type="ECO:0000256" key="2">
    <source>
        <dbReference type="ARBA" id="ARBA00022857"/>
    </source>
</evidence>
<dbReference type="EMBL" id="KV878889">
    <property type="protein sequence ID" value="OJJ88830.1"/>
    <property type="molecule type" value="Genomic_DNA"/>
</dbReference>
<dbReference type="SUPFAM" id="SSF51735">
    <property type="entry name" value="NAD(P)-binding Rossmann-fold domains"/>
    <property type="match status" value="1"/>
</dbReference>
<dbReference type="GeneID" id="34458809"/>
<keyword evidence="2" id="KW-0521">NADP</keyword>
<evidence type="ECO:0000256" key="1">
    <source>
        <dbReference type="ARBA" id="ARBA00006484"/>
    </source>
</evidence>
<dbReference type="PANTHER" id="PTHR24320">
    <property type="entry name" value="RETINOL DEHYDROGENASE"/>
    <property type="match status" value="1"/>
</dbReference>
<sequence length="327" mass="35721">MGGPNFGPDTKGNEVIDAFPHRIQKKTFILTGMGTSDLSTTTAETLASGDAAALILIGPSNRAIQPIYETINTKYPRVKVIFITANMSKLSSVRGAADVIRKLEVTLDGIICFPTVMADEWAVTGDGVERHFGVNYLSHFVLVNRLRGVMPDDGRVVVVGSSIRPDAGAWGFEDVNFDNGKTYHPLDGYAQSMFANVQFVKCLASPDEGRSMIAFAVNPGNTKTNLHTSVSPEQVASWLQRKKESMSIFKQDLPLLLQQAPKSLSQGCATVLRALLDPGLKNQSGAFLDNCQVRALQHIDFPAGEESSRQLWRKSRELAREECDSFA</sequence>
<dbReference type="InterPro" id="IPR036291">
    <property type="entry name" value="NAD(P)-bd_dom_sf"/>
</dbReference>
<accession>A0A1L9VY35</accession>
<protein>
    <recommendedName>
        <fullName evidence="6">Oxidoreductase</fullName>
    </recommendedName>
</protein>
<keyword evidence="5" id="KW-1185">Reference proteome</keyword>
<dbReference type="Proteomes" id="UP000184300">
    <property type="component" value="Unassembled WGS sequence"/>
</dbReference>
<evidence type="ECO:0008006" key="6">
    <source>
        <dbReference type="Google" id="ProtNLM"/>
    </source>
</evidence>